<dbReference type="AlphaFoldDB" id="A0A1M5MUD9"/>
<evidence type="ECO:0000256" key="9">
    <source>
        <dbReference type="SAM" id="Phobius"/>
    </source>
</evidence>
<keyword evidence="5 9" id="KW-0812">Transmembrane</keyword>
<feature type="transmembrane region" description="Helical" evidence="9">
    <location>
        <begin position="312"/>
        <end position="331"/>
    </location>
</feature>
<dbReference type="STRING" id="658167.SAMN04488135_101326"/>
<keyword evidence="11" id="KW-1185">Reference proteome</keyword>
<evidence type="ECO:0000256" key="8">
    <source>
        <dbReference type="ARBA" id="ARBA00035655"/>
    </source>
</evidence>
<name>A0A1M5MUD9_9BURK</name>
<feature type="transmembrane region" description="Helical" evidence="9">
    <location>
        <begin position="245"/>
        <end position="265"/>
    </location>
</feature>
<keyword evidence="2" id="KW-0813">Transport</keyword>
<organism evidence="10 11">
    <name type="scientific">Pollutimonas bauzanensis</name>
    <dbReference type="NCBI Taxonomy" id="658167"/>
    <lineage>
        <taxon>Bacteria</taxon>
        <taxon>Pseudomonadati</taxon>
        <taxon>Pseudomonadota</taxon>
        <taxon>Betaproteobacteria</taxon>
        <taxon>Burkholderiales</taxon>
        <taxon>Alcaligenaceae</taxon>
        <taxon>Pollutimonas</taxon>
    </lineage>
</organism>
<evidence type="ECO:0000313" key="11">
    <source>
        <dbReference type="Proteomes" id="UP000184226"/>
    </source>
</evidence>
<feature type="transmembrane region" description="Helical" evidence="9">
    <location>
        <begin position="119"/>
        <end position="140"/>
    </location>
</feature>
<evidence type="ECO:0000256" key="6">
    <source>
        <dbReference type="ARBA" id="ARBA00022989"/>
    </source>
</evidence>
<evidence type="ECO:0000256" key="7">
    <source>
        <dbReference type="ARBA" id="ARBA00023136"/>
    </source>
</evidence>
<keyword evidence="6 9" id="KW-1133">Transmembrane helix</keyword>
<feature type="transmembrane region" description="Helical" evidence="9">
    <location>
        <begin position="191"/>
        <end position="213"/>
    </location>
</feature>
<dbReference type="Proteomes" id="UP000184226">
    <property type="component" value="Unassembled WGS sequence"/>
</dbReference>
<protein>
    <submittedName>
        <fullName evidence="10">Uncharacterized protein</fullName>
    </submittedName>
</protein>
<evidence type="ECO:0000256" key="2">
    <source>
        <dbReference type="ARBA" id="ARBA00022448"/>
    </source>
</evidence>
<dbReference type="PANTHER" id="PTHR30574:SF1">
    <property type="entry name" value="SULPHUR TRANSPORT DOMAIN-CONTAINING PROTEIN"/>
    <property type="match status" value="1"/>
</dbReference>
<dbReference type="OrthoDB" id="9794165at2"/>
<dbReference type="InterPro" id="IPR007272">
    <property type="entry name" value="Sulf_transp_TsuA/YedE"/>
</dbReference>
<comment type="subcellular location">
    <subcellularLocation>
        <location evidence="1">Cell inner membrane</location>
        <topology evidence="1">Multi-pass membrane protein</topology>
    </subcellularLocation>
</comment>
<comment type="similarity">
    <text evidence="8">Belongs to the TsuA/YedE (TC 9.B.102) family.</text>
</comment>
<feature type="transmembrane region" description="Helical" evidence="9">
    <location>
        <begin position="48"/>
        <end position="69"/>
    </location>
</feature>
<dbReference type="RefSeq" id="WP_073101323.1">
    <property type="nucleotide sequence ID" value="NZ_FQXE01000001.1"/>
</dbReference>
<evidence type="ECO:0000256" key="5">
    <source>
        <dbReference type="ARBA" id="ARBA00022692"/>
    </source>
</evidence>
<dbReference type="Pfam" id="PF04143">
    <property type="entry name" value="Sulf_transp"/>
    <property type="match status" value="1"/>
</dbReference>
<sequence length="345" mass="35161">MLSPLELALWAGLAIGLVFGACGQASGFCLQRGLAEYWSGRAGYKLHAFALALAIALIGTHAVAAAGLVDLGQSLYMMPSFSWLLLPLGGLMFGYGMGLANGCGARALVLLGQGNLRSFVVLLCLGIGAYMTLTGIVAPLRVWVSELTSVTPSSIAVPGGLPRSLVVWGVAAALACFAFRSRESGRRAADLAGGAVVGLLVVAGWLATGWLGADDFEPVPVASLTFIAPIGDTIQYAMIASGMSLRFGVTVVLGALAGSLLAAILRGRCRLEGFESARQMRRHMAGGVLMGAGGALAFGCSIGQGLTGLSTLAYSSMISALAIVIGARLAWQRASGPGADVSPTL</sequence>
<evidence type="ECO:0000313" key="10">
    <source>
        <dbReference type="EMBL" id="SHG80906.1"/>
    </source>
</evidence>
<dbReference type="GO" id="GO:0005886">
    <property type="term" value="C:plasma membrane"/>
    <property type="evidence" value="ECO:0007669"/>
    <property type="project" value="UniProtKB-SubCell"/>
</dbReference>
<dbReference type="EMBL" id="FQXE01000001">
    <property type="protein sequence ID" value="SHG80906.1"/>
    <property type="molecule type" value="Genomic_DNA"/>
</dbReference>
<feature type="transmembrane region" description="Helical" evidence="9">
    <location>
        <begin position="286"/>
        <end position="306"/>
    </location>
</feature>
<evidence type="ECO:0000256" key="3">
    <source>
        <dbReference type="ARBA" id="ARBA00022475"/>
    </source>
</evidence>
<feature type="transmembrane region" description="Helical" evidence="9">
    <location>
        <begin position="81"/>
        <end position="98"/>
    </location>
</feature>
<keyword evidence="3" id="KW-1003">Cell membrane</keyword>
<dbReference type="PANTHER" id="PTHR30574">
    <property type="entry name" value="INNER MEMBRANE PROTEIN YEDE"/>
    <property type="match status" value="1"/>
</dbReference>
<gene>
    <name evidence="10" type="ORF">SAMN04488135_101326</name>
</gene>
<keyword evidence="7 9" id="KW-0472">Membrane</keyword>
<proteinExistence type="inferred from homology"/>
<feature type="transmembrane region" description="Helical" evidence="9">
    <location>
        <begin position="160"/>
        <end position="179"/>
    </location>
</feature>
<reference evidence="10 11" key="1">
    <citation type="submission" date="2016-11" db="EMBL/GenBank/DDBJ databases">
        <authorList>
            <person name="Jaros S."/>
            <person name="Januszkiewicz K."/>
            <person name="Wedrychowicz H."/>
        </authorList>
    </citation>
    <scope>NUCLEOTIDE SEQUENCE [LARGE SCALE GENOMIC DNA]</scope>
    <source>
        <strain evidence="10 11">CGMCC 1.10190</strain>
    </source>
</reference>
<feature type="transmembrane region" description="Helical" evidence="9">
    <location>
        <begin position="7"/>
        <end position="28"/>
    </location>
</feature>
<accession>A0A1M5MUD9</accession>
<evidence type="ECO:0000256" key="4">
    <source>
        <dbReference type="ARBA" id="ARBA00022519"/>
    </source>
</evidence>
<evidence type="ECO:0000256" key="1">
    <source>
        <dbReference type="ARBA" id="ARBA00004429"/>
    </source>
</evidence>
<keyword evidence="4" id="KW-0997">Cell inner membrane</keyword>